<evidence type="ECO:0000313" key="2">
    <source>
        <dbReference type="EMBL" id="MDR7296702.1"/>
    </source>
</evidence>
<dbReference type="Proteomes" id="UP001180536">
    <property type="component" value="Unassembled WGS sequence"/>
</dbReference>
<gene>
    <name evidence="2" type="ORF">J2X16_002049</name>
</gene>
<dbReference type="RefSeq" id="WP_056874462.1">
    <property type="nucleotide sequence ID" value="NZ_JAVDXQ010000003.1"/>
</dbReference>
<evidence type="ECO:0000313" key="3">
    <source>
        <dbReference type="Proteomes" id="UP001180536"/>
    </source>
</evidence>
<comment type="caution">
    <text evidence="2">The sequence shown here is derived from an EMBL/GenBank/DDBJ whole genome shotgun (WGS) entry which is preliminary data.</text>
</comment>
<protein>
    <submittedName>
        <fullName evidence="2">MYXO-CTERM domain-containing protein</fullName>
    </submittedName>
</protein>
<accession>A0ABU1Z7V5</accession>
<organism evidence="2 3">
    <name type="scientific">Pelomonas aquatica</name>
    <dbReference type="NCBI Taxonomy" id="431058"/>
    <lineage>
        <taxon>Bacteria</taxon>
        <taxon>Pseudomonadati</taxon>
        <taxon>Pseudomonadota</taxon>
        <taxon>Betaproteobacteria</taxon>
        <taxon>Burkholderiales</taxon>
        <taxon>Sphaerotilaceae</taxon>
        <taxon>Roseateles</taxon>
    </lineage>
</organism>
<sequence>MRTLAALLLATAMAPATAAIVTFDGYMPRYDYSMSLIQADGFNFAVTCTNCMGVDDRPPQALNGDPLPGAYNGTPSLLYSQDPLAISAVGGGAFYLDRLDLGQSWYVPDVDVGSLVTVSYVLAAGGSGSQQALLDRSYTTVVIGEDVLSVSITGGRGFGYVSLDNVVVNNLPEPESAGLALVALVGAAAARRRHREA</sequence>
<feature type="chain" id="PRO_5045528499" evidence="1">
    <location>
        <begin position="19"/>
        <end position="197"/>
    </location>
</feature>
<dbReference type="EMBL" id="JAVDXQ010000003">
    <property type="protein sequence ID" value="MDR7296702.1"/>
    <property type="molecule type" value="Genomic_DNA"/>
</dbReference>
<evidence type="ECO:0000256" key="1">
    <source>
        <dbReference type="SAM" id="SignalP"/>
    </source>
</evidence>
<reference evidence="2 3" key="1">
    <citation type="submission" date="2023-07" db="EMBL/GenBank/DDBJ databases">
        <title>Sorghum-associated microbial communities from plants grown in Nebraska, USA.</title>
        <authorList>
            <person name="Schachtman D."/>
        </authorList>
    </citation>
    <scope>NUCLEOTIDE SEQUENCE [LARGE SCALE GENOMIC DNA]</scope>
    <source>
        <strain evidence="2 3">BE310</strain>
    </source>
</reference>
<keyword evidence="1" id="KW-0732">Signal</keyword>
<proteinExistence type="predicted"/>
<keyword evidence="3" id="KW-1185">Reference proteome</keyword>
<name>A0ABU1Z7V5_9BURK</name>
<feature type="signal peptide" evidence="1">
    <location>
        <begin position="1"/>
        <end position="18"/>
    </location>
</feature>